<reference evidence="9" key="2">
    <citation type="submission" date="2025-08" db="UniProtKB">
        <authorList>
            <consortium name="Ensembl"/>
        </authorList>
    </citation>
    <scope>IDENTIFICATION</scope>
</reference>
<gene>
    <name evidence="9" type="primary">CREG2</name>
</gene>
<comment type="subcellular location">
    <subcellularLocation>
        <location evidence="1">Secreted</location>
    </subcellularLocation>
</comment>
<evidence type="ECO:0000256" key="4">
    <source>
        <dbReference type="ARBA" id="ARBA00022729"/>
    </source>
</evidence>
<proteinExistence type="inferred from homology"/>
<organism evidence="9 10">
    <name type="scientific">Anolis carolinensis</name>
    <name type="common">Green anole</name>
    <name type="synonym">American chameleon</name>
    <dbReference type="NCBI Taxonomy" id="28377"/>
    <lineage>
        <taxon>Eukaryota</taxon>
        <taxon>Metazoa</taxon>
        <taxon>Chordata</taxon>
        <taxon>Craniata</taxon>
        <taxon>Vertebrata</taxon>
        <taxon>Euteleostomi</taxon>
        <taxon>Lepidosauria</taxon>
        <taxon>Squamata</taxon>
        <taxon>Bifurcata</taxon>
        <taxon>Unidentata</taxon>
        <taxon>Episquamata</taxon>
        <taxon>Toxicofera</taxon>
        <taxon>Iguania</taxon>
        <taxon>Dactyloidae</taxon>
        <taxon>Anolis</taxon>
    </lineage>
</organism>
<dbReference type="PANTHER" id="PTHR13343">
    <property type="entry name" value="CREG1 PROTEIN"/>
    <property type="match status" value="1"/>
</dbReference>
<protein>
    <submittedName>
        <fullName evidence="9">Cellular repressor of E1A stimulated genes 2</fullName>
    </submittedName>
</protein>
<dbReference type="GO" id="GO:0005794">
    <property type="term" value="C:Golgi apparatus"/>
    <property type="evidence" value="ECO:0007669"/>
    <property type="project" value="Ensembl"/>
</dbReference>
<dbReference type="InterPro" id="IPR055343">
    <property type="entry name" value="CREG_beta-barrel"/>
</dbReference>
<feature type="domain" description="CREG-like beta-barrel" evidence="8">
    <location>
        <begin position="117"/>
        <end position="280"/>
    </location>
</feature>
<evidence type="ECO:0000256" key="7">
    <source>
        <dbReference type="SAM" id="SignalP"/>
    </source>
</evidence>
<evidence type="ECO:0000259" key="8">
    <source>
        <dbReference type="Pfam" id="PF13883"/>
    </source>
</evidence>
<dbReference type="Ensembl" id="ENSACAT00000047974.1">
    <property type="protein sequence ID" value="ENSACAP00000037785.1"/>
    <property type="gene ID" value="ENSACAG00000036538.1"/>
</dbReference>
<dbReference type="Pfam" id="PF13883">
    <property type="entry name" value="CREG_beta-barrel"/>
    <property type="match status" value="1"/>
</dbReference>
<evidence type="ECO:0000313" key="9">
    <source>
        <dbReference type="Ensembl" id="ENSACAP00000037785.1"/>
    </source>
</evidence>
<feature type="compositionally biased region" description="Acidic residues" evidence="6">
    <location>
        <begin position="40"/>
        <end position="55"/>
    </location>
</feature>
<dbReference type="InterPro" id="IPR012349">
    <property type="entry name" value="Split_barrel_FMN-bd"/>
</dbReference>
<dbReference type="InParanoid" id="A0A803TRE5"/>
<feature type="region of interest" description="Disordered" evidence="6">
    <location>
        <begin position="40"/>
        <end position="118"/>
    </location>
</feature>
<accession>A0A803TRE5</accession>
<keyword evidence="4 7" id="KW-0732">Signal</keyword>
<dbReference type="Proteomes" id="UP000001646">
    <property type="component" value="Unplaced"/>
</dbReference>
<reference evidence="9" key="1">
    <citation type="submission" date="2009-12" db="EMBL/GenBank/DDBJ databases">
        <title>The Genome Sequence of Anolis carolinensis (Green Anole Lizard).</title>
        <authorList>
            <consortium name="The Genome Sequencing Platform"/>
            <person name="Di Palma F."/>
            <person name="Alfoldi J."/>
            <person name="Heiman D."/>
            <person name="Young S."/>
            <person name="Grabherr M."/>
            <person name="Johnson J."/>
            <person name="Lander E.S."/>
            <person name="Lindblad-Toh K."/>
        </authorList>
    </citation>
    <scope>NUCLEOTIDE SEQUENCE [LARGE SCALE GENOMIC DNA]</scope>
    <source>
        <strain evidence="9">JBL SC #1</strain>
    </source>
</reference>
<evidence type="ECO:0000313" key="10">
    <source>
        <dbReference type="Proteomes" id="UP000001646"/>
    </source>
</evidence>
<keyword evidence="10" id="KW-1185">Reference proteome</keyword>
<dbReference type="CTD" id="200407"/>
<dbReference type="GeneID" id="100562972"/>
<dbReference type="GeneTree" id="ENSGT00390000005914"/>
<dbReference type="RefSeq" id="XP_003227923.1">
    <property type="nucleotide sequence ID" value="XM_003227875.3"/>
</dbReference>
<dbReference type="SUPFAM" id="SSF50475">
    <property type="entry name" value="FMN-binding split barrel"/>
    <property type="match status" value="1"/>
</dbReference>
<evidence type="ECO:0000256" key="5">
    <source>
        <dbReference type="ARBA" id="ARBA00023180"/>
    </source>
</evidence>
<feature type="compositionally biased region" description="Basic and acidic residues" evidence="6">
    <location>
        <begin position="78"/>
        <end position="92"/>
    </location>
</feature>
<keyword evidence="5" id="KW-0325">Glycoprotein</keyword>
<dbReference type="FunFam" id="2.30.110.10:FF:000004">
    <property type="entry name" value="Cellular repressor of E1A-stimulated genes 1"/>
    <property type="match status" value="1"/>
</dbReference>
<dbReference type="OrthoDB" id="9869319at2759"/>
<dbReference type="GO" id="GO:0005783">
    <property type="term" value="C:endoplasmic reticulum"/>
    <property type="evidence" value="ECO:0007669"/>
    <property type="project" value="Ensembl"/>
</dbReference>
<dbReference type="Gene3D" id="2.30.110.10">
    <property type="entry name" value="Electron Transport, Fmn-binding Protein, Chain A"/>
    <property type="match status" value="1"/>
</dbReference>
<keyword evidence="3" id="KW-0964">Secreted</keyword>
<feature type="chain" id="PRO_5032657807" evidence="7">
    <location>
        <begin position="29"/>
        <end position="286"/>
    </location>
</feature>
<name>A0A803TRE5_ANOCA</name>
<dbReference type="KEGG" id="acs:100562972"/>
<evidence type="ECO:0000256" key="1">
    <source>
        <dbReference type="ARBA" id="ARBA00004613"/>
    </source>
</evidence>
<reference evidence="9" key="3">
    <citation type="submission" date="2025-09" db="UniProtKB">
        <authorList>
            <consortium name="Ensembl"/>
        </authorList>
    </citation>
    <scope>IDENTIFICATION</scope>
</reference>
<feature type="signal peptide" evidence="7">
    <location>
        <begin position="1"/>
        <end position="28"/>
    </location>
</feature>
<comment type="similarity">
    <text evidence="2">Belongs to the CREG family.</text>
</comment>
<evidence type="ECO:0000256" key="3">
    <source>
        <dbReference type="ARBA" id="ARBA00022525"/>
    </source>
</evidence>
<sequence>MPAGSPLRDLACWALLCWALCGDRLARGYVVVSSVSWPEEEELDSASAEEEDDGEGASPALLGQPGRLWKRSHPASVYKHEGQREAGGEGAKRRASASASPSRMFSYRREGAAPPGERAGKAARERLLAATWGFLAAASAHQKIQGIPFGNCLSISDGPTENSTGIPFFYMTPKDNTVADLMKNATASLTVPEAEGDSCRKTIVDPDDPRCTRLILTGQMVTVPPEEMEFAKQALFSRYPVMRKWPRSYEWFFMKMNIEHVWLQNWYGEIAAVGLEEYFKAIPSKA</sequence>
<dbReference type="AlphaFoldDB" id="A0A803TRE5"/>
<evidence type="ECO:0000256" key="2">
    <source>
        <dbReference type="ARBA" id="ARBA00009230"/>
    </source>
</evidence>
<evidence type="ECO:0000256" key="6">
    <source>
        <dbReference type="SAM" id="MobiDB-lite"/>
    </source>
</evidence>
<dbReference type="PANTHER" id="PTHR13343:SF15">
    <property type="entry name" value="PROTEIN CREG2"/>
    <property type="match status" value="1"/>
</dbReference>
<dbReference type="GO" id="GO:0005615">
    <property type="term" value="C:extracellular space"/>
    <property type="evidence" value="ECO:0000318"/>
    <property type="project" value="GO_Central"/>
</dbReference>